<protein>
    <recommendedName>
        <fullName evidence="3">NAD(P)H nitroreductase acg</fullName>
    </recommendedName>
</protein>
<name>A0ABC9YY62_9NOCA</name>
<dbReference type="SUPFAM" id="SSF55469">
    <property type="entry name" value="FMN-dependent nitroreductase-like"/>
    <property type="match status" value="1"/>
</dbReference>
<evidence type="ECO:0008006" key="3">
    <source>
        <dbReference type="Google" id="ProtNLM"/>
    </source>
</evidence>
<reference evidence="1 2" key="2">
    <citation type="journal article" date="2016" name="Genome Announc.">
        <title>Draft Genome Sequence of Erythromycin- and Oxytetracycline-Sensitive Nocardia seriolae Strain U-1 (NBRC 110359).</title>
        <authorList>
            <person name="Imajoh M."/>
            <person name="Sukeda M."/>
            <person name="Shimizu M."/>
            <person name="Yamane J."/>
            <person name="Ohnishi K."/>
            <person name="Oshima S."/>
        </authorList>
    </citation>
    <scope>NUCLEOTIDE SEQUENCE [LARGE SCALE GENOMIC DNA]</scope>
    <source>
        <strain evidence="1 2">U-1</strain>
    </source>
</reference>
<dbReference type="Proteomes" id="UP000037179">
    <property type="component" value="Unassembled WGS sequence"/>
</dbReference>
<keyword evidence="2" id="KW-1185">Reference proteome</keyword>
<dbReference type="Gene3D" id="3.40.109.10">
    <property type="entry name" value="NADH Oxidase"/>
    <property type="match status" value="1"/>
</dbReference>
<reference evidence="2" key="1">
    <citation type="submission" date="2015-07" db="EMBL/GenBank/DDBJ databases">
        <title>Nocardia seriolae U-1 whole genome shotgun sequence.</title>
        <authorList>
            <person name="Imajoh M."/>
            <person name="Fukumoto Y."/>
            <person name="Sukeda M."/>
            <person name="Yamane J."/>
            <person name="Yamasaki K."/>
            <person name="Shimizu M."/>
            <person name="Ohnishi K."/>
            <person name="Oshima S."/>
        </authorList>
    </citation>
    <scope>NUCLEOTIDE SEQUENCE [LARGE SCALE GENOMIC DNA]</scope>
    <source>
        <strain evidence="2">U-1</strain>
    </source>
</reference>
<dbReference type="EMBL" id="BBYQ01000077">
    <property type="protein sequence ID" value="GAP30288.1"/>
    <property type="molecule type" value="Genomic_DNA"/>
</dbReference>
<comment type="caution">
    <text evidence="1">The sequence shown here is derived from an EMBL/GenBank/DDBJ whole genome shotgun (WGS) entry which is preliminary data.</text>
</comment>
<proteinExistence type="predicted"/>
<accession>A0ABC9YY62</accession>
<evidence type="ECO:0000313" key="1">
    <source>
        <dbReference type="EMBL" id="GAP30288.1"/>
    </source>
</evidence>
<gene>
    <name evidence="1" type="ORF">NSK11_contig00077-0007</name>
</gene>
<dbReference type="InterPro" id="IPR000415">
    <property type="entry name" value="Nitroreductase-like"/>
</dbReference>
<dbReference type="RefSeq" id="WP_036546425.1">
    <property type="nucleotide sequence ID" value="NZ_AP028459.1"/>
</dbReference>
<dbReference type="InterPro" id="IPR050627">
    <property type="entry name" value="Nitroreductase/BluB"/>
</dbReference>
<dbReference type="PANTHER" id="PTHR23026">
    <property type="entry name" value="NADPH NITROREDUCTASE"/>
    <property type="match status" value="1"/>
</dbReference>
<organism evidence="1 2">
    <name type="scientific">Nocardia seriolae</name>
    <dbReference type="NCBI Taxonomy" id="37332"/>
    <lineage>
        <taxon>Bacteria</taxon>
        <taxon>Bacillati</taxon>
        <taxon>Actinomycetota</taxon>
        <taxon>Actinomycetes</taxon>
        <taxon>Mycobacteriales</taxon>
        <taxon>Nocardiaceae</taxon>
        <taxon>Nocardia</taxon>
    </lineage>
</organism>
<dbReference type="AlphaFoldDB" id="A0ABC9YY62"/>
<sequence length="340" mass="37051">MTTTDAGSLAVPDHQTMLAAMQRASRAPSVHNTQPWHWRFDGEHLHLHADPDRLLAAADPHGRQLVISCGAALHHVRTVFGSLGWHTDTVRVPDASDPNRLAETTFRPWPDPPAGLLARADAIDRRRTDRLPMAAPEHWDAIAPRLRMLVSPHYLELDTLGESAHAQLAEASEKAAALRHQDMLYVIEIGWWTGHSGTPDGVPTDALPASAEFAQVRVGRAFPIPRHPDAAAAHSARRADTEDHARLVVLSSSGDSVTEWLRTGEALSAVLLECTVAGLATCALTDITELPTARTALARMLPRPALPQLVIRIGTAPAGEPEHRPTPRRPLSELFTIELR</sequence>
<dbReference type="NCBIfam" id="NF047509">
    <property type="entry name" value="Rv3131_FMN_oxido"/>
    <property type="match status" value="1"/>
</dbReference>
<dbReference type="PANTHER" id="PTHR23026:SF123">
    <property type="entry name" value="NAD(P)H NITROREDUCTASE RV3131-RELATED"/>
    <property type="match status" value="1"/>
</dbReference>
<evidence type="ECO:0000313" key="2">
    <source>
        <dbReference type="Proteomes" id="UP000037179"/>
    </source>
</evidence>